<protein>
    <submittedName>
        <fullName evidence="2">Glycosyl transferase family 2</fullName>
    </submittedName>
</protein>
<evidence type="ECO:0000259" key="1">
    <source>
        <dbReference type="Pfam" id="PF00535"/>
    </source>
</evidence>
<dbReference type="OrthoDB" id="9771846at2"/>
<dbReference type="PANTHER" id="PTHR43179:SF7">
    <property type="entry name" value="RHAMNOSYLTRANSFERASE WBBL"/>
    <property type="match status" value="1"/>
</dbReference>
<dbReference type="InterPro" id="IPR029044">
    <property type="entry name" value="Nucleotide-diphossugar_trans"/>
</dbReference>
<keyword evidence="2" id="KW-0808">Transferase</keyword>
<accession>A0A430B409</accession>
<reference evidence="2 3" key="1">
    <citation type="submission" date="2017-05" db="EMBL/GenBank/DDBJ databases">
        <title>Vagococcus spp. assemblies.</title>
        <authorList>
            <person name="Gulvik C.A."/>
        </authorList>
    </citation>
    <scope>NUCLEOTIDE SEQUENCE [LARGE SCALE GENOMIC DNA]</scope>
    <source>
        <strain evidence="2 3">CCUG 51432</strain>
    </source>
</reference>
<dbReference type="Pfam" id="PF00535">
    <property type="entry name" value="Glycos_transf_2"/>
    <property type="match status" value="1"/>
</dbReference>
<dbReference type="SUPFAM" id="SSF53448">
    <property type="entry name" value="Nucleotide-diphospho-sugar transferases"/>
    <property type="match status" value="1"/>
</dbReference>
<name>A0A430B409_9ENTE</name>
<dbReference type="Proteomes" id="UP000287605">
    <property type="component" value="Unassembled WGS sequence"/>
</dbReference>
<proteinExistence type="predicted"/>
<dbReference type="Gene3D" id="3.90.550.10">
    <property type="entry name" value="Spore Coat Polysaccharide Biosynthesis Protein SpsA, Chain A"/>
    <property type="match status" value="1"/>
</dbReference>
<sequence>MQKVVISIVTYNSKYVFEVLDNLIEHFADASNVRIKLFDNNSTAEYKERLKNYSKDAEITFHNENLGFGSAHNLNLKNLDEPLFLILNPDAFINKDGLDKLVESISLEDDTGLVVPQILNPDGTTQHLIRESVSVFDYALRFLRSGVVKKLFDKRLAKYECRNLPDDEIVPVRIGSGCCMLIKKDVFNAVNGFDERYFMYFEDYDLCLELEKNGYKVLYNPFVKFVHYYGKEAHKNQKLFKIFIISMTRFFNKWGWKLF</sequence>
<dbReference type="EMBL" id="NGKA01000002">
    <property type="protein sequence ID" value="RSU15070.1"/>
    <property type="molecule type" value="Genomic_DNA"/>
</dbReference>
<dbReference type="CDD" id="cd04186">
    <property type="entry name" value="GT_2_like_c"/>
    <property type="match status" value="1"/>
</dbReference>
<gene>
    <name evidence="2" type="ORF">CBF29_01660</name>
</gene>
<dbReference type="GO" id="GO:0016740">
    <property type="term" value="F:transferase activity"/>
    <property type="evidence" value="ECO:0007669"/>
    <property type="project" value="UniProtKB-KW"/>
</dbReference>
<organism evidence="2 3">
    <name type="scientific">Vagococcus elongatus</name>
    <dbReference type="NCBI Taxonomy" id="180344"/>
    <lineage>
        <taxon>Bacteria</taxon>
        <taxon>Bacillati</taxon>
        <taxon>Bacillota</taxon>
        <taxon>Bacilli</taxon>
        <taxon>Lactobacillales</taxon>
        <taxon>Enterococcaceae</taxon>
        <taxon>Vagococcus</taxon>
    </lineage>
</organism>
<evidence type="ECO:0000313" key="3">
    <source>
        <dbReference type="Proteomes" id="UP000287605"/>
    </source>
</evidence>
<dbReference type="PANTHER" id="PTHR43179">
    <property type="entry name" value="RHAMNOSYLTRANSFERASE WBBL"/>
    <property type="match status" value="1"/>
</dbReference>
<dbReference type="RefSeq" id="WP_126806625.1">
    <property type="nucleotide sequence ID" value="NZ_NGKA01000002.1"/>
</dbReference>
<keyword evidence="3" id="KW-1185">Reference proteome</keyword>
<dbReference type="InterPro" id="IPR001173">
    <property type="entry name" value="Glyco_trans_2-like"/>
</dbReference>
<evidence type="ECO:0000313" key="2">
    <source>
        <dbReference type="EMBL" id="RSU15070.1"/>
    </source>
</evidence>
<dbReference type="AlphaFoldDB" id="A0A430B409"/>
<comment type="caution">
    <text evidence="2">The sequence shown here is derived from an EMBL/GenBank/DDBJ whole genome shotgun (WGS) entry which is preliminary data.</text>
</comment>
<feature type="domain" description="Glycosyltransferase 2-like" evidence="1">
    <location>
        <begin position="7"/>
        <end position="187"/>
    </location>
</feature>